<dbReference type="Pfam" id="PF12796">
    <property type="entry name" value="Ank_2"/>
    <property type="match status" value="1"/>
</dbReference>
<dbReference type="PANTHER" id="PTHR23335:SF0">
    <property type="entry name" value="CALMODULIN-BINDING TRANSCRIPTION ACTIVATOR 2-LIKE ISOFORM X1"/>
    <property type="match status" value="1"/>
</dbReference>
<dbReference type="Gene3D" id="2.60.40.10">
    <property type="entry name" value="Immunoglobulins"/>
    <property type="match status" value="1"/>
</dbReference>
<accession>A0A835H4T3</accession>
<evidence type="ECO:0000313" key="2">
    <source>
        <dbReference type="EMBL" id="KAF9592215.1"/>
    </source>
</evidence>
<dbReference type="InterPro" id="IPR002110">
    <property type="entry name" value="Ankyrin_rpt"/>
</dbReference>
<sequence length="320" mass="35834">MFLEVKVPVEILTDNVLRCHAPLHASGRVPFYVICSNRLACTEVREFEFYEKLSAKSSLAVVISEPDDEMRIQIRFAKMLCLGMNWKRLDCFVEECDNCHLKDELFSAQKEDEKEWERKNPHILNDEGQGVIHLAVALGNEWAMGRIIAAGVSPNFKDAQGRTALHWPAYYGREETVDALYRCTGKSKIEISQSVAATIAAEKAVESVEELSVVPPDGGDEWELSLKGSLAAVRKAGQAAFLIQTSLHARLFHYRLWGESSDEVFGIPPNLVVLASLGSKTRKMGHFRYYLHGPAENSVIISIIDCGVKVVMKFSEFLLT</sequence>
<keyword evidence="3" id="KW-1185">Reference proteome</keyword>
<dbReference type="SUPFAM" id="SSF48403">
    <property type="entry name" value="Ankyrin repeat"/>
    <property type="match status" value="1"/>
</dbReference>
<dbReference type="Proteomes" id="UP000631114">
    <property type="component" value="Unassembled WGS sequence"/>
</dbReference>
<evidence type="ECO:0000256" key="1">
    <source>
        <dbReference type="ARBA" id="ARBA00023043"/>
    </source>
</evidence>
<dbReference type="GO" id="GO:0003712">
    <property type="term" value="F:transcription coregulator activity"/>
    <property type="evidence" value="ECO:0007669"/>
    <property type="project" value="TreeGrafter"/>
</dbReference>
<organism evidence="2 3">
    <name type="scientific">Coptis chinensis</name>
    <dbReference type="NCBI Taxonomy" id="261450"/>
    <lineage>
        <taxon>Eukaryota</taxon>
        <taxon>Viridiplantae</taxon>
        <taxon>Streptophyta</taxon>
        <taxon>Embryophyta</taxon>
        <taxon>Tracheophyta</taxon>
        <taxon>Spermatophyta</taxon>
        <taxon>Magnoliopsida</taxon>
        <taxon>Ranunculales</taxon>
        <taxon>Ranunculaceae</taxon>
        <taxon>Coptidoideae</taxon>
        <taxon>Coptis</taxon>
    </lineage>
</organism>
<dbReference type="GO" id="GO:0005634">
    <property type="term" value="C:nucleus"/>
    <property type="evidence" value="ECO:0007669"/>
    <property type="project" value="TreeGrafter"/>
</dbReference>
<name>A0A835H4T3_9MAGN</name>
<dbReference type="InterPro" id="IPR013783">
    <property type="entry name" value="Ig-like_fold"/>
</dbReference>
<dbReference type="InterPro" id="IPR014756">
    <property type="entry name" value="Ig_E-set"/>
</dbReference>
<gene>
    <name evidence="2" type="ORF">IFM89_012791</name>
</gene>
<proteinExistence type="predicted"/>
<keyword evidence="1" id="KW-0040">ANK repeat</keyword>
<comment type="caution">
    <text evidence="2">The sequence shown here is derived from an EMBL/GenBank/DDBJ whole genome shotgun (WGS) entry which is preliminary data.</text>
</comment>
<dbReference type="EMBL" id="JADFTS010000008">
    <property type="protein sequence ID" value="KAF9592215.1"/>
    <property type="molecule type" value="Genomic_DNA"/>
</dbReference>
<protein>
    <submittedName>
        <fullName evidence="2">Uncharacterized protein</fullName>
    </submittedName>
</protein>
<evidence type="ECO:0000313" key="3">
    <source>
        <dbReference type="Proteomes" id="UP000631114"/>
    </source>
</evidence>
<dbReference type="SUPFAM" id="SSF81296">
    <property type="entry name" value="E set domains"/>
    <property type="match status" value="1"/>
</dbReference>
<dbReference type="AlphaFoldDB" id="A0A835H4T3"/>
<dbReference type="GO" id="GO:0003690">
    <property type="term" value="F:double-stranded DNA binding"/>
    <property type="evidence" value="ECO:0007669"/>
    <property type="project" value="TreeGrafter"/>
</dbReference>
<dbReference type="PANTHER" id="PTHR23335">
    <property type="entry name" value="CALMODULIN-BINDING TRANSCRIPTION ACTIVATOR CAMTA"/>
    <property type="match status" value="1"/>
</dbReference>
<dbReference type="InterPro" id="IPR036770">
    <property type="entry name" value="Ankyrin_rpt-contain_sf"/>
</dbReference>
<reference evidence="2 3" key="1">
    <citation type="submission" date="2020-10" db="EMBL/GenBank/DDBJ databases">
        <title>The Coptis chinensis genome and diversification of protoberbering-type alkaloids.</title>
        <authorList>
            <person name="Wang B."/>
            <person name="Shu S."/>
            <person name="Song C."/>
            <person name="Liu Y."/>
        </authorList>
    </citation>
    <scope>NUCLEOTIDE SEQUENCE [LARGE SCALE GENOMIC DNA]</scope>
    <source>
        <strain evidence="2">HL-2020</strain>
        <tissue evidence="2">Leaf</tissue>
    </source>
</reference>
<dbReference type="GO" id="GO:0006357">
    <property type="term" value="P:regulation of transcription by RNA polymerase II"/>
    <property type="evidence" value="ECO:0007669"/>
    <property type="project" value="TreeGrafter"/>
</dbReference>
<dbReference type="OrthoDB" id="407555at2759"/>
<dbReference type="Gene3D" id="1.25.40.20">
    <property type="entry name" value="Ankyrin repeat-containing domain"/>
    <property type="match status" value="1"/>
</dbReference>